<feature type="region of interest" description="Disordered" evidence="1">
    <location>
        <begin position="42"/>
        <end position="63"/>
    </location>
</feature>
<evidence type="ECO:0000256" key="1">
    <source>
        <dbReference type="SAM" id="MobiDB-lite"/>
    </source>
</evidence>
<evidence type="ECO:0000313" key="2">
    <source>
        <dbReference type="EMBL" id="KGN62711.1"/>
    </source>
</evidence>
<dbReference type="AlphaFoldDB" id="A0A0A0LRR9"/>
<dbReference type="EMBL" id="CM002923">
    <property type="protein sequence ID" value="KGN62711.1"/>
    <property type="molecule type" value="Genomic_DNA"/>
</dbReference>
<proteinExistence type="predicted"/>
<reference evidence="2 3" key="4">
    <citation type="journal article" date="2011" name="BMC Genomics">
        <title>RNA-Seq improves annotation of protein-coding genes in the cucumber genome.</title>
        <authorList>
            <person name="Li Z."/>
            <person name="Zhang Z."/>
            <person name="Yan P."/>
            <person name="Huang S."/>
            <person name="Fei Z."/>
            <person name="Lin K."/>
        </authorList>
    </citation>
    <scope>NUCLEOTIDE SEQUENCE [LARGE SCALE GENOMIC DNA]</scope>
    <source>
        <strain evidence="3">cv. 9930</strain>
    </source>
</reference>
<keyword evidence="3" id="KW-1185">Reference proteome</keyword>
<feature type="compositionally biased region" description="Pro residues" evidence="1">
    <location>
        <begin position="50"/>
        <end position="59"/>
    </location>
</feature>
<organism evidence="2 3">
    <name type="scientific">Cucumis sativus</name>
    <name type="common">Cucumber</name>
    <dbReference type="NCBI Taxonomy" id="3659"/>
    <lineage>
        <taxon>Eukaryota</taxon>
        <taxon>Viridiplantae</taxon>
        <taxon>Streptophyta</taxon>
        <taxon>Embryophyta</taxon>
        <taxon>Tracheophyta</taxon>
        <taxon>Spermatophyta</taxon>
        <taxon>Magnoliopsida</taxon>
        <taxon>eudicotyledons</taxon>
        <taxon>Gunneridae</taxon>
        <taxon>Pentapetalae</taxon>
        <taxon>rosids</taxon>
        <taxon>fabids</taxon>
        <taxon>Cucurbitales</taxon>
        <taxon>Cucurbitaceae</taxon>
        <taxon>Benincaseae</taxon>
        <taxon>Cucumis</taxon>
    </lineage>
</organism>
<reference evidence="2 3" key="3">
    <citation type="journal article" date="2010" name="BMC Genomics">
        <title>Transcriptome sequencing and comparative analysis of cucumber flowers with different sex types.</title>
        <authorList>
            <person name="Guo S."/>
            <person name="Zheng Y."/>
            <person name="Joung J.G."/>
            <person name="Liu S."/>
            <person name="Zhang Z."/>
            <person name="Crasta O.R."/>
            <person name="Sobral B.W."/>
            <person name="Xu Y."/>
            <person name="Huang S."/>
            <person name="Fei Z."/>
        </authorList>
    </citation>
    <scope>NUCLEOTIDE SEQUENCE [LARGE SCALE GENOMIC DNA]</scope>
    <source>
        <strain evidence="3">cv. 9930</strain>
    </source>
</reference>
<evidence type="ECO:0000313" key="3">
    <source>
        <dbReference type="Proteomes" id="UP000029981"/>
    </source>
</evidence>
<dbReference type="Proteomes" id="UP000029981">
    <property type="component" value="Chromosome 2"/>
</dbReference>
<name>A0A0A0LRR9_CUCSA</name>
<protein>
    <submittedName>
        <fullName evidence="2">Uncharacterized protein</fullName>
    </submittedName>
</protein>
<accession>A0A0A0LRR9</accession>
<sequence>MKTIMLNNQHPFSPKSSDLGNFSKCVHLQLLPSTTCRKGVAIPRPTDLPSIPPSPPPPTTKTQVINAPSFRRSWLIGCTKLVTLRVVACIYIELSKSILS</sequence>
<dbReference type="Gramene" id="KGN62711">
    <property type="protein sequence ID" value="KGN62711"/>
    <property type="gene ID" value="Csa_2G369130"/>
</dbReference>
<gene>
    <name evidence="2" type="ORF">Csa_2G369130</name>
</gene>
<reference evidence="2 3" key="1">
    <citation type="journal article" date="2009" name="Nat. Genet.">
        <title>The genome of the cucumber, Cucumis sativus L.</title>
        <authorList>
            <person name="Huang S."/>
            <person name="Li R."/>
            <person name="Zhang Z."/>
            <person name="Li L."/>
            <person name="Gu X."/>
            <person name="Fan W."/>
            <person name="Lucas W.J."/>
            <person name="Wang X."/>
            <person name="Xie B."/>
            <person name="Ni P."/>
            <person name="Ren Y."/>
            <person name="Zhu H."/>
            <person name="Li J."/>
            <person name="Lin K."/>
            <person name="Jin W."/>
            <person name="Fei Z."/>
            <person name="Li G."/>
            <person name="Staub J."/>
            <person name="Kilian A."/>
            <person name="van der Vossen E.A."/>
            <person name="Wu Y."/>
            <person name="Guo J."/>
            <person name="He J."/>
            <person name="Jia Z."/>
            <person name="Ren Y."/>
            <person name="Tian G."/>
            <person name="Lu Y."/>
            <person name="Ruan J."/>
            <person name="Qian W."/>
            <person name="Wang M."/>
            <person name="Huang Q."/>
            <person name="Li B."/>
            <person name="Xuan Z."/>
            <person name="Cao J."/>
            <person name="Asan"/>
            <person name="Wu Z."/>
            <person name="Zhang J."/>
            <person name="Cai Q."/>
            <person name="Bai Y."/>
            <person name="Zhao B."/>
            <person name="Han Y."/>
            <person name="Li Y."/>
            <person name="Li X."/>
            <person name="Wang S."/>
            <person name="Shi Q."/>
            <person name="Liu S."/>
            <person name="Cho W.K."/>
            <person name="Kim J.Y."/>
            <person name="Xu Y."/>
            <person name="Heller-Uszynska K."/>
            <person name="Miao H."/>
            <person name="Cheng Z."/>
            <person name="Zhang S."/>
            <person name="Wu J."/>
            <person name="Yang Y."/>
            <person name="Kang H."/>
            <person name="Li M."/>
            <person name="Liang H."/>
            <person name="Ren X."/>
            <person name="Shi Z."/>
            <person name="Wen M."/>
            <person name="Jian M."/>
            <person name="Yang H."/>
            <person name="Zhang G."/>
            <person name="Yang Z."/>
            <person name="Chen R."/>
            <person name="Liu S."/>
            <person name="Li J."/>
            <person name="Ma L."/>
            <person name="Liu H."/>
            <person name="Zhou Y."/>
            <person name="Zhao J."/>
            <person name="Fang X."/>
            <person name="Li G."/>
            <person name="Fang L."/>
            <person name="Li Y."/>
            <person name="Liu D."/>
            <person name="Zheng H."/>
            <person name="Zhang Y."/>
            <person name="Qin N."/>
            <person name="Li Z."/>
            <person name="Yang G."/>
            <person name="Yang S."/>
            <person name="Bolund L."/>
            <person name="Kristiansen K."/>
            <person name="Zheng H."/>
            <person name="Li S."/>
            <person name="Zhang X."/>
            <person name="Yang H."/>
            <person name="Wang J."/>
            <person name="Sun R."/>
            <person name="Zhang B."/>
            <person name="Jiang S."/>
            <person name="Wang J."/>
            <person name="Du Y."/>
            <person name="Li S."/>
        </authorList>
    </citation>
    <scope>NUCLEOTIDE SEQUENCE [LARGE SCALE GENOMIC DNA]</scope>
    <source>
        <strain evidence="3">cv. 9930</strain>
    </source>
</reference>
<reference evidence="2 3" key="2">
    <citation type="journal article" date="2009" name="PLoS ONE">
        <title>An integrated genetic and cytogenetic map of the cucumber genome.</title>
        <authorList>
            <person name="Ren Y."/>
            <person name="Zhang Z."/>
            <person name="Liu J."/>
            <person name="Staub J.E."/>
            <person name="Han Y."/>
            <person name="Cheng Z."/>
            <person name="Li X."/>
            <person name="Lu J."/>
            <person name="Miao H."/>
            <person name="Kang H."/>
            <person name="Xie B."/>
            <person name="Gu X."/>
            <person name="Wang X."/>
            <person name="Du Y."/>
            <person name="Jin W."/>
            <person name="Huang S."/>
        </authorList>
    </citation>
    <scope>NUCLEOTIDE SEQUENCE [LARGE SCALE GENOMIC DNA]</scope>
    <source>
        <strain evidence="3">cv. 9930</strain>
    </source>
</reference>